<proteinExistence type="predicted"/>
<dbReference type="Gene3D" id="3.90.79.10">
    <property type="entry name" value="Nucleoside Triphosphate Pyrophosphohydrolase"/>
    <property type="match status" value="1"/>
</dbReference>
<dbReference type="SUPFAM" id="SSF53254">
    <property type="entry name" value="Phosphoglycerate mutase-like"/>
    <property type="match status" value="1"/>
</dbReference>
<organism evidence="3 4">
    <name type="scientific">Scrofimicrobium canadense</name>
    <dbReference type="NCBI Taxonomy" id="2652290"/>
    <lineage>
        <taxon>Bacteria</taxon>
        <taxon>Bacillati</taxon>
        <taxon>Actinomycetota</taxon>
        <taxon>Actinomycetes</taxon>
        <taxon>Actinomycetales</taxon>
        <taxon>Actinomycetaceae</taxon>
        <taxon>Scrofimicrobium</taxon>
    </lineage>
</organism>
<dbReference type="Pfam" id="PF00300">
    <property type="entry name" value="His_Phos_1"/>
    <property type="match status" value="1"/>
</dbReference>
<dbReference type="EMBL" id="VULO01000001">
    <property type="protein sequence ID" value="MSS83268.1"/>
    <property type="molecule type" value="Genomic_DNA"/>
</dbReference>
<gene>
    <name evidence="3" type="ORF">FYJ24_00490</name>
</gene>
<dbReference type="Proteomes" id="UP000470875">
    <property type="component" value="Unassembled WGS sequence"/>
</dbReference>
<dbReference type="InterPro" id="IPR029033">
    <property type="entry name" value="His_PPase_superfam"/>
</dbReference>
<dbReference type="GO" id="GO:0004081">
    <property type="term" value="F:bis(5'-nucleosyl)-tetraphosphatase (asymmetrical) activity"/>
    <property type="evidence" value="ECO:0007669"/>
    <property type="project" value="TreeGrafter"/>
</dbReference>
<dbReference type="InterPro" id="IPR015797">
    <property type="entry name" value="NUDIX_hydrolase-like_dom_sf"/>
</dbReference>
<dbReference type="AlphaFoldDB" id="A0A6N7W566"/>
<keyword evidence="1" id="KW-0378">Hydrolase</keyword>
<dbReference type="PROSITE" id="PS51462">
    <property type="entry name" value="NUDIX"/>
    <property type="match status" value="1"/>
</dbReference>
<keyword evidence="4" id="KW-1185">Reference proteome</keyword>
<dbReference type="SUPFAM" id="SSF55811">
    <property type="entry name" value="Nudix"/>
    <property type="match status" value="1"/>
</dbReference>
<sequence length="307" mass="33733">MEPSDFQVLMVHRPRYKDWAWPKGKAELNEPMAQAAVREVEEEAGVAVALKAPLTSQRYRLGSGHTKEVRYWVGELLDHNSAAFAARPPVVPASKREIDVVQWAKPAKARQMLTRRGDRRLLNEVVARAARGELRTSTVALLRHGKAVGRSSWEGTEKDRRLTRLGVSQALDVVSSLSAFGIEQVVSSPWERCRQTVAPYTDLSHAPLTFDEALTEESIEVDSAQASELVRKILADPAASTAICLHRPGLAALLEPLIEASAAKNLPACTPAHLSTAEMYVAHIAHADSPRVLDIEKHGTFTKLALH</sequence>
<dbReference type="InterPro" id="IPR051325">
    <property type="entry name" value="Nudix_hydrolase_domain"/>
</dbReference>
<evidence type="ECO:0000259" key="2">
    <source>
        <dbReference type="PROSITE" id="PS51462"/>
    </source>
</evidence>
<dbReference type="GO" id="GO:0006167">
    <property type="term" value="P:AMP biosynthetic process"/>
    <property type="evidence" value="ECO:0007669"/>
    <property type="project" value="TreeGrafter"/>
</dbReference>
<dbReference type="InterPro" id="IPR000086">
    <property type="entry name" value="NUDIX_hydrolase_dom"/>
</dbReference>
<dbReference type="Gene3D" id="3.40.50.1240">
    <property type="entry name" value="Phosphoglycerate mutase-like"/>
    <property type="match status" value="1"/>
</dbReference>
<dbReference type="Pfam" id="PF00293">
    <property type="entry name" value="NUDIX"/>
    <property type="match status" value="1"/>
</dbReference>
<protein>
    <submittedName>
        <fullName evidence="3">NUDIX domain-containing protein</fullName>
    </submittedName>
</protein>
<dbReference type="PANTHER" id="PTHR21340">
    <property type="entry name" value="DIADENOSINE 5,5-P1,P4-TETRAPHOSPHATE PYROPHOSPHOHYDROLASE MUTT"/>
    <property type="match status" value="1"/>
</dbReference>
<dbReference type="CDD" id="cd03673">
    <property type="entry name" value="NUDIX_Ap6A_hydrolase"/>
    <property type="match status" value="1"/>
</dbReference>
<dbReference type="InterPro" id="IPR020084">
    <property type="entry name" value="NUDIX_hydrolase_CS"/>
</dbReference>
<dbReference type="SMART" id="SM00855">
    <property type="entry name" value="PGAM"/>
    <property type="match status" value="1"/>
</dbReference>
<name>A0A6N7W566_9ACTO</name>
<evidence type="ECO:0000313" key="3">
    <source>
        <dbReference type="EMBL" id="MSS83268.1"/>
    </source>
</evidence>
<dbReference type="PANTHER" id="PTHR21340:SF0">
    <property type="entry name" value="BIS(5'-NUCLEOSYL)-TETRAPHOSPHATASE [ASYMMETRICAL]"/>
    <property type="match status" value="1"/>
</dbReference>
<accession>A0A6N7W566</accession>
<reference evidence="3 4" key="1">
    <citation type="submission" date="2019-08" db="EMBL/GenBank/DDBJ databases">
        <title>In-depth cultivation of the pig gut microbiome towards novel bacterial diversity and tailored functional studies.</title>
        <authorList>
            <person name="Wylensek D."/>
            <person name="Hitch T.C.A."/>
            <person name="Clavel T."/>
        </authorList>
    </citation>
    <scope>NUCLEOTIDE SEQUENCE [LARGE SCALE GENOMIC DNA]</scope>
    <source>
        <strain evidence="3 4">WB03_NA08</strain>
    </source>
</reference>
<evidence type="ECO:0000313" key="4">
    <source>
        <dbReference type="Proteomes" id="UP000470875"/>
    </source>
</evidence>
<evidence type="ECO:0000256" key="1">
    <source>
        <dbReference type="ARBA" id="ARBA00022801"/>
    </source>
</evidence>
<dbReference type="CDD" id="cd07067">
    <property type="entry name" value="HP_PGM_like"/>
    <property type="match status" value="1"/>
</dbReference>
<dbReference type="InterPro" id="IPR013078">
    <property type="entry name" value="His_Pase_superF_clade-1"/>
</dbReference>
<dbReference type="GO" id="GO:0006754">
    <property type="term" value="P:ATP biosynthetic process"/>
    <property type="evidence" value="ECO:0007669"/>
    <property type="project" value="TreeGrafter"/>
</dbReference>
<comment type="caution">
    <text evidence="3">The sequence shown here is derived from an EMBL/GenBank/DDBJ whole genome shotgun (WGS) entry which is preliminary data.</text>
</comment>
<dbReference type="PROSITE" id="PS00893">
    <property type="entry name" value="NUDIX_BOX"/>
    <property type="match status" value="1"/>
</dbReference>
<feature type="domain" description="Nudix hydrolase" evidence="2">
    <location>
        <begin position="1"/>
        <end position="127"/>
    </location>
</feature>